<name>A0A7X5RLR1_9ALTE</name>
<keyword evidence="1" id="KW-0812">Transmembrane</keyword>
<feature type="transmembrane region" description="Helical" evidence="1">
    <location>
        <begin position="47"/>
        <end position="79"/>
    </location>
</feature>
<sequence length="101" mass="11549">MKTDYCLMSEYRDMVEKVSAVYGEKSKACINNYIDSTLVGEVRKWKVISALFLFFGILLLPILLGLPLILGGITLYILIPKKMESLIEQYRVLVKNDNTLE</sequence>
<dbReference type="AlphaFoldDB" id="A0A7X5RLR1"/>
<evidence type="ECO:0000313" key="2">
    <source>
        <dbReference type="EMBL" id="NDV91994.1"/>
    </source>
</evidence>
<dbReference type="RefSeq" id="WP_049587389.1">
    <property type="nucleotide sequence ID" value="NZ_JAAAWN010000016.1"/>
</dbReference>
<evidence type="ECO:0000256" key="1">
    <source>
        <dbReference type="SAM" id="Phobius"/>
    </source>
</evidence>
<protein>
    <submittedName>
        <fullName evidence="2">Uncharacterized protein</fullName>
    </submittedName>
</protein>
<gene>
    <name evidence="2" type="ORF">GTH32_12485</name>
</gene>
<dbReference type="Proteomes" id="UP000470213">
    <property type="component" value="Unassembled WGS sequence"/>
</dbReference>
<evidence type="ECO:0000313" key="3">
    <source>
        <dbReference type="Proteomes" id="UP000470213"/>
    </source>
</evidence>
<dbReference type="EMBL" id="JAAAWN010000016">
    <property type="protein sequence ID" value="NDV91994.1"/>
    <property type="molecule type" value="Genomic_DNA"/>
</dbReference>
<proteinExistence type="predicted"/>
<accession>A0A7X5RLR1</accession>
<comment type="caution">
    <text evidence="2">The sequence shown here is derived from an EMBL/GenBank/DDBJ whole genome shotgun (WGS) entry which is preliminary data.</text>
</comment>
<reference evidence="2 3" key="1">
    <citation type="submission" date="2020-01" db="EMBL/GenBank/DDBJ databases">
        <authorList>
            <person name="Chen J."/>
            <person name="Zhu S."/>
            <person name="Yang J."/>
        </authorList>
    </citation>
    <scope>NUCLEOTIDE SEQUENCE [LARGE SCALE GENOMIC DNA]</scope>
    <source>
        <strain evidence="2 3">345S023</strain>
    </source>
</reference>
<organism evidence="2 3">
    <name type="scientific">Alteromonas profundi</name>
    <dbReference type="NCBI Taxonomy" id="2696062"/>
    <lineage>
        <taxon>Bacteria</taxon>
        <taxon>Pseudomonadati</taxon>
        <taxon>Pseudomonadota</taxon>
        <taxon>Gammaproteobacteria</taxon>
        <taxon>Alteromonadales</taxon>
        <taxon>Alteromonadaceae</taxon>
        <taxon>Alteromonas/Salinimonas group</taxon>
        <taxon>Alteromonas</taxon>
    </lineage>
</organism>
<keyword evidence="1" id="KW-0472">Membrane</keyword>
<keyword evidence="3" id="KW-1185">Reference proteome</keyword>
<keyword evidence="1" id="KW-1133">Transmembrane helix</keyword>